<dbReference type="GO" id="GO:0004356">
    <property type="term" value="F:glutamine synthetase activity"/>
    <property type="evidence" value="ECO:0007669"/>
    <property type="project" value="UniProtKB-EC"/>
</dbReference>
<dbReference type="GO" id="GO:0005524">
    <property type="term" value="F:ATP binding"/>
    <property type="evidence" value="ECO:0007669"/>
    <property type="project" value="UniProtKB-KW"/>
</dbReference>
<dbReference type="Proteomes" id="UP000176864">
    <property type="component" value="Unassembled WGS sequence"/>
</dbReference>
<evidence type="ECO:0000259" key="12">
    <source>
        <dbReference type="PROSITE" id="PS51986"/>
    </source>
</evidence>
<comment type="similarity">
    <text evidence="2 9 10">Belongs to the glutamine synthetase family.</text>
</comment>
<evidence type="ECO:0000256" key="8">
    <source>
        <dbReference type="ARBA" id="ARBA00049436"/>
    </source>
</evidence>
<dbReference type="InterPro" id="IPR036651">
    <property type="entry name" value="Gln_synt_N_sf"/>
</dbReference>
<dbReference type="SUPFAM" id="SSF54368">
    <property type="entry name" value="Glutamine synthetase, N-terminal domain"/>
    <property type="match status" value="1"/>
</dbReference>
<dbReference type="InterPro" id="IPR048091">
    <property type="entry name" value="Gln_syn_GlnII"/>
</dbReference>
<keyword evidence="5 11" id="KW-0547">Nucleotide-binding</keyword>
<dbReference type="EMBL" id="MFEK01000014">
    <property type="protein sequence ID" value="OGE78198.1"/>
    <property type="molecule type" value="Genomic_DNA"/>
</dbReference>
<dbReference type="PROSITE" id="PS51987">
    <property type="entry name" value="GS_CATALYTIC"/>
    <property type="match status" value="1"/>
</dbReference>
<comment type="catalytic activity">
    <reaction evidence="8 11">
        <text>L-glutamate + NH4(+) + ATP = L-glutamine + ADP + phosphate + H(+)</text>
        <dbReference type="Rhea" id="RHEA:16169"/>
        <dbReference type="ChEBI" id="CHEBI:15378"/>
        <dbReference type="ChEBI" id="CHEBI:28938"/>
        <dbReference type="ChEBI" id="CHEBI:29985"/>
        <dbReference type="ChEBI" id="CHEBI:30616"/>
        <dbReference type="ChEBI" id="CHEBI:43474"/>
        <dbReference type="ChEBI" id="CHEBI:58359"/>
        <dbReference type="ChEBI" id="CHEBI:456216"/>
        <dbReference type="EC" id="6.3.1.2"/>
    </reaction>
</comment>
<evidence type="ECO:0000256" key="3">
    <source>
        <dbReference type="ARBA" id="ARBA00012937"/>
    </source>
</evidence>
<dbReference type="InterPro" id="IPR008146">
    <property type="entry name" value="Gln_synth_cat_dom"/>
</dbReference>
<dbReference type="PANTHER" id="PTHR20852">
    <property type="entry name" value="GLUTAMINE SYNTHETASE"/>
    <property type="match status" value="1"/>
</dbReference>
<proteinExistence type="inferred from homology"/>
<dbReference type="PROSITE" id="PS51986">
    <property type="entry name" value="GS_BETA_GRASP"/>
    <property type="match status" value="1"/>
</dbReference>
<dbReference type="AlphaFoldDB" id="A0A1F5NKQ2"/>
<dbReference type="InterPro" id="IPR027302">
    <property type="entry name" value="Gln_synth_N_conserv_site"/>
</dbReference>
<keyword evidence="4 11" id="KW-0436">Ligase</keyword>
<accession>A0A1F5NKQ2</accession>
<evidence type="ECO:0000256" key="9">
    <source>
        <dbReference type="PROSITE-ProRule" id="PRU01330"/>
    </source>
</evidence>
<evidence type="ECO:0000256" key="6">
    <source>
        <dbReference type="ARBA" id="ARBA00022840"/>
    </source>
</evidence>
<evidence type="ECO:0000256" key="10">
    <source>
        <dbReference type="RuleBase" id="RU000384"/>
    </source>
</evidence>
<evidence type="ECO:0000256" key="2">
    <source>
        <dbReference type="ARBA" id="ARBA00009897"/>
    </source>
</evidence>
<dbReference type="NCBIfam" id="NF041605">
    <property type="entry name" value="gln_syn_GlnII"/>
    <property type="match status" value="1"/>
</dbReference>
<dbReference type="SUPFAM" id="SSF55931">
    <property type="entry name" value="Glutamine synthetase/guanido kinase"/>
    <property type="match status" value="1"/>
</dbReference>
<dbReference type="STRING" id="1817824.A2751_03515"/>
<evidence type="ECO:0000313" key="14">
    <source>
        <dbReference type="EMBL" id="OGE78198.1"/>
    </source>
</evidence>
<feature type="domain" description="GS catalytic" evidence="13">
    <location>
        <begin position="93"/>
        <end position="335"/>
    </location>
</feature>
<dbReference type="PROSITE" id="PS00181">
    <property type="entry name" value="GLNA_ATP"/>
    <property type="match status" value="1"/>
</dbReference>
<evidence type="ECO:0000256" key="4">
    <source>
        <dbReference type="ARBA" id="ARBA00022598"/>
    </source>
</evidence>
<evidence type="ECO:0000256" key="7">
    <source>
        <dbReference type="ARBA" id="ARBA00038740"/>
    </source>
</evidence>
<comment type="caution">
    <text evidence="14">The sequence shown here is derived from an EMBL/GenBank/DDBJ whole genome shotgun (WGS) entry which is preliminary data.</text>
</comment>
<dbReference type="Gene3D" id="3.30.590.10">
    <property type="entry name" value="Glutamine synthetase/guanido kinase, catalytic domain"/>
    <property type="match status" value="1"/>
</dbReference>
<dbReference type="PROSITE" id="PS00180">
    <property type="entry name" value="GLNA_1"/>
    <property type="match status" value="1"/>
</dbReference>
<dbReference type="Gene3D" id="3.10.20.70">
    <property type="entry name" value="Glutamine synthetase, N-terminal domain"/>
    <property type="match status" value="1"/>
</dbReference>
<dbReference type="SMART" id="SM01230">
    <property type="entry name" value="Gln-synt_C"/>
    <property type="match status" value="1"/>
</dbReference>
<dbReference type="FunFam" id="3.30.590.10:FF:000004">
    <property type="entry name" value="Glutamine synthetase"/>
    <property type="match status" value="1"/>
</dbReference>
<dbReference type="Pfam" id="PF00120">
    <property type="entry name" value="Gln-synt_C"/>
    <property type="match status" value="1"/>
</dbReference>
<keyword evidence="6 11" id="KW-0067">ATP-binding</keyword>
<dbReference type="EC" id="6.3.1.2" evidence="3 11"/>
<dbReference type="InterPro" id="IPR027303">
    <property type="entry name" value="Gln_synth_gly_rich_site"/>
</dbReference>
<dbReference type="InterPro" id="IPR050292">
    <property type="entry name" value="Glutamine_Synthetase"/>
</dbReference>
<reference evidence="14 15" key="1">
    <citation type="journal article" date="2016" name="Nat. Commun.">
        <title>Thousands of microbial genomes shed light on interconnected biogeochemical processes in an aquifer system.</title>
        <authorList>
            <person name="Anantharaman K."/>
            <person name="Brown C.T."/>
            <person name="Hug L.A."/>
            <person name="Sharon I."/>
            <person name="Castelle C.J."/>
            <person name="Probst A.J."/>
            <person name="Thomas B.C."/>
            <person name="Singh A."/>
            <person name="Wilkins M.J."/>
            <person name="Karaoz U."/>
            <person name="Brodie E.L."/>
            <person name="Williams K.H."/>
            <person name="Hubbard S.S."/>
            <person name="Banfield J.F."/>
        </authorList>
    </citation>
    <scope>NUCLEOTIDE SEQUENCE [LARGE SCALE GENOMIC DNA]</scope>
</reference>
<comment type="subunit">
    <text evidence="7">Homooctamer and homotetramer.</text>
</comment>
<dbReference type="GO" id="GO:0006542">
    <property type="term" value="P:glutamine biosynthetic process"/>
    <property type="evidence" value="ECO:0007669"/>
    <property type="project" value="InterPro"/>
</dbReference>
<evidence type="ECO:0000256" key="5">
    <source>
        <dbReference type="ARBA" id="ARBA00022741"/>
    </source>
</evidence>
<dbReference type="InterPro" id="IPR014746">
    <property type="entry name" value="Gln_synth/guanido_kin_cat_dom"/>
</dbReference>
<evidence type="ECO:0000256" key="11">
    <source>
        <dbReference type="RuleBase" id="RU004356"/>
    </source>
</evidence>
<evidence type="ECO:0000313" key="15">
    <source>
        <dbReference type="Proteomes" id="UP000176864"/>
    </source>
</evidence>
<comment type="function">
    <text evidence="1">Catalyzes the ATP-dependent biosynthesis of glutamine from glutamate and ammonia.</text>
</comment>
<name>A0A1F5NKQ2_9BACT</name>
<protein>
    <recommendedName>
        <fullName evidence="3 11">Glutamine synthetase</fullName>
        <ecNumber evidence="3 11">6.3.1.2</ecNumber>
    </recommendedName>
</protein>
<dbReference type="Pfam" id="PF03951">
    <property type="entry name" value="Gln-synt_N"/>
    <property type="match status" value="1"/>
</dbReference>
<sequence>MAKIKAEYIWLDGYKPTASLRSKTKILPGPVNSLAEIPGWGFDGSSTEQATGHKSDCLLVPVRFTPDPIRNEDNILVMCEVLSPDGTAHESNARARLRAVAKQYEDQEPWFGIEQEYTMYKGNRPLGFPENGYPGPQGPYYCGVGADKIFGRRLVEAHMEACLQAGLTLAGINAEVMPGQWEFQIGPVGPLEASDELWLARWLLQRIGEEMDIIVSLHPKPAADWNGAGAHTNFSTRAMRDEGGMRAVEEACYKLGLKRDEHIAVYGADNHLRLTGKHETAKIDEFRFGISDRGASIRIPIFTAQLGRGYLEDRRPAANMDPYRVTARLIETVCG</sequence>
<feature type="domain" description="GS beta-grasp" evidence="12">
    <location>
        <begin position="4"/>
        <end position="86"/>
    </location>
</feature>
<organism evidence="14 15">
    <name type="scientific">Candidatus Doudnabacteria bacterium RIFCSPHIGHO2_01_FULL_46_14</name>
    <dbReference type="NCBI Taxonomy" id="1817824"/>
    <lineage>
        <taxon>Bacteria</taxon>
        <taxon>Candidatus Doudnaibacteriota</taxon>
    </lineage>
</organism>
<dbReference type="InterPro" id="IPR008147">
    <property type="entry name" value="Gln_synt_N"/>
</dbReference>
<evidence type="ECO:0000259" key="13">
    <source>
        <dbReference type="PROSITE" id="PS51987"/>
    </source>
</evidence>
<dbReference type="GO" id="GO:0005737">
    <property type="term" value="C:cytoplasm"/>
    <property type="evidence" value="ECO:0007669"/>
    <property type="project" value="TreeGrafter"/>
</dbReference>
<evidence type="ECO:0000256" key="1">
    <source>
        <dbReference type="ARBA" id="ARBA00003117"/>
    </source>
</evidence>
<dbReference type="PANTHER" id="PTHR20852:SF57">
    <property type="entry name" value="GLUTAMINE SYNTHETASE 2 CYTOPLASMIC"/>
    <property type="match status" value="1"/>
</dbReference>
<gene>
    <name evidence="14" type="ORF">A2751_03515</name>
</gene>